<gene>
    <name evidence="1" type="ORF">GGQ64_003625</name>
</gene>
<accession>A0A7W6GJU6</accession>
<dbReference type="Proteomes" id="UP000574761">
    <property type="component" value="Unassembled WGS sequence"/>
</dbReference>
<protein>
    <submittedName>
        <fullName evidence="1">Uncharacterized protein</fullName>
    </submittedName>
</protein>
<sequence length="261" mass="29255">MECAHPHRCSSLWPLQGDALGHLARGLVRIGENEDSAWVYTFVEQLNDALRKRLRLARSWTRFEKISGSPVVRCGSLLGVQASFAANTLLRLDLRQEKGVDKLLRDDIEGSLHAFRNLRCGQAVFEVHPPHQRSRQKQLSGKQIHLDLAPLSATVVDDTVHSDRRRFRSSRLLDVFGCRDRGVAELRMAYLVSDQERAIEYGALVLMDDEVVFRDIGGTAIVQARGPGSCLFHGQPTLTSRSLRESVGITGVKAYRDRESV</sequence>
<reference evidence="1 2" key="1">
    <citation type="submission" date="2020-08" db="EMBL/GenBank/DDBJ databases">
        <title>Genomic Encyclopedia of Type Strains, Phase IV (KMG-IV): sequencing the most valuable type-strain genomes for metagenomic binning, comparative biology and taxonomic classification.</title>
        <authorList>
            <person name="Goeker M."/>
        </authorList>
    </citation>
    <scope>NUCLEOTIDE SEQUENCE [LARGE SCALE GENOMIC DNA]</scope>
    <source>
        <strain evidence="1 2">DSM 100211</strain>
    </source>
</reference>
<proteinExistence type="predicted"/>
<comment type="caution">
    <text evidence="1">The sequence shown here is derived from an EMBL/GenBank/DDBJ whole genome shotgun (WGS) entry which is preliminary data.</text>
</comment>
<organism evidence="1 2">
    <name type="scientific">Mycoplana azooxidifex</name>
    <dbReference type="NCBI Taxonomy" id="1636188"/>
    <lineage>
        <taxon>Bacteria</taxon>
        <taxon>Pseudomonadati</taxon>
        <taxon>Pseudomonadota</taxon>
        <taxon>Alphaproteobacteria</taxon>
        <taxon>Hyphomicrobiales</taxon>
        <taxon>Rhizobiaceae</taxon>
        <taxon>Mycoplana</taxon>
    </lineage>
</organism>
<dbReference type="EMBL" id="JACIEE010000007">
    <property type="protein sequence ID" value="MBB3978391.1"/>
    <property type="molecule type" value="Genomic_DNA"/>
</dbReference>
<evidence type="ECO:0000313" key="2">
    <source>
        <dbReference type="Proteomes" id="UP000574761"/>
    </source>
</evidence>
<name>A0A7W6GJU6_9HYPH</name>
<dbReference type="AlphaFoldDB" id="A0A7W6GJU6"/>
<keyword evidence="2" id="KW-1185">Reference proteome</keyword>
<evidence type="ECO:0000313" key="1">
    <source>
        <dbReference type="EMBL" id="MBB3978391.1"/>
    </source>
</evidence>